<evidence type="ECO:0000256" key="1">
    <source>
        <dbReference type="ARBA" id="ARBA00023015"/>
    </source>
</evidence>
<dbReference type="GO" id="GO:0003700">
    <property type="term" value="F:DNA-binding transcription factor activity"/>
    <property type="evidence" value="ECO:0007669"/>
    <property type="project" value="InterPro"/>
</dbReference>
<dbReference type="Proteomes" id="UP000283633">
    <property type="component" value="Unassembled WGS sequence"/>
</dbReference>
<protein>
    <submittedName>
        <fullName evidence="5">DeoR/GlpR transcriptional regulator</fullName>
    </submittedName>
</protein>
<dbReference type="SMART" id="SM01134">
    <property type="entry name" value="DeoRC"/>
    <property type="match status" value="1"/>
</dbReference>
<dbReference type="OrthoDB" id="9798651at2"/>
<dbReference type="GO" id="GO:0003677">
    <property type="term" value="F:DNA binding"/>
    <property type="evidence" value="ECO:0007669"/>
    <property type="project" value="UniProtKB-KW"/>
</dbReference>
<keyword evidence="1" id="KW-0805">Transcription regulation</keyword>
<name>A0A426D5T8_9LACO</name>
<organism evidence="5 6">
    <name type="scientific">Lactiplantibacillus garii</name>
    <dbReference type="NCBI Taxonomy" id="2306423"/>
    <lineage>
        <taxon>Bacteria</taxon>
        <taxon>Bacillati</taxon>
        <taxon>Bacillota</taxon>
        <taxon>Bacilli</taxon>
        <taxon>Lactobacillales</taxon>
        <taxon>Lactobacillaceae</taxon>
        <taxon>Lactiplantibacillus</taxon>
    </lineage>
</organism>
<evidence type="ECO:0000313" key="6">
    <source>
        <dbReference type="Proteomes" id="UP000283633"/>
    </source>
</evidence>
<dbReference type="SUPFAM" id="SSF46785">
    <property type="entry name" value="Winged helix' DNA-binding domain"/>
    <property type="match status" value="1"/>
</dbReference>
<dbReference type="InterPro" id="IPR018356">
    <property type="entry name" value="Tscrpt_reg_HTH_DeoR_CS"/>
</dbReference>
<dbReference type="SUPFAM" id="SSF100950">
    <property type="entry name" value="NagB/RpiA/CoA transferase-like"/>
    <property type="match status" value="1"/>
</dbReference>
<dbReference type="AlphaFoldDB" id="A0A426D5T8"/>
<keyword evidence="3" id="KW-0804">Transcription</keyword>
<dbReference type="InterPro" id="IPR036390">
    <property type="entry name" value="WH_DNA-bd_sf"/>
</dbReference>
<dbReference type="RefSeq" id="WP_125072840.1">
    <property type="nucleotide sequence ID" value="NZ_QWZQ01000035.1"/>
</dbReference>
<dbReference type="PROSITE" id="PS51000">
    <property type="entry name" value="HTH_DEOR_2"/>
    <property type="match status" value="1"/>
</dbReference>
<dbReference type="InterPro" id="IPR050313">
    <property type="entry name" value="Carb_Metab_HTH_regulators"/>
</dbReference>
<evidence type="ECO:0000259" key="4">
    <source>
        <dbReference type="PROSITE" id="PS51000"/>
    </source>
</evidence>
<dbReference type="Pfam" id="PF08220">
    <property type="entry name" value="HTH_DeoR"/>
    <property type="match status" value="1"/>
</dbReference>
<dbReference type="EMBL" id="QWZQ01000035">
    <property type="protein sequence ID" value="RRK09928.1"/>
    <property type="molecule type" value="Genomic_DNA"/>
</dbReference>
<accession>A0A426D5T8</accession>
<keyword evidence="6" id="KW-1185">Reference proteome</keyword>
<sequence length="257" mass="28767">MDQVTRQRQLLTHLDQVRQMSVADVMVFLAVSRDTARRDIVAVTERGLAQRIHGGLQVLNFGSAIPSYQDRLQQFDTVKTALAKRALPLIEPEQYVFIDVSTTLLKLTQLVTQRCTVYTHSLDNAISLATNAAVDLHLLGGELNQNNRFFMGPAALAELKTVYFDQVLIGAATVNANGVFYSDATDATVKRQALNQTARGVLVCEHRKFGNSARFCGGRLDQLQLVLTDEPLTLTERAWFPPTTRFINLEEANYERR</sequence>
<dbReference type="PANTHER" id="PTHR30363">
    <property type="entry name" value="HTH-TYPE TRANSCRIPTIONAL REGULATOR SRLR-RELATED"/>
    <property type="match status" value="1"/>
</dbReference>
<dbReference type="InterPro" id="IPR001034">
    <property type="entry name" value="DeoR_HTH"/>
</dbReference>
<dbReference type="InterPro" id="IPR014036">
    <property type="entry name" value="DeoR-like_C"/>
</dbReference>
<evidence type="ECO:0000256" key="3">
    <source>
        <dbReference type="ARBA" id="ARBA00023163"/>
    </source>
</evidence>
<comment type="caution">
    <text evidence="5">The sequence shown here is derived from an EMBL/GenBank/DDBJ whole genome shotgun (WGS) entry which is preliminary data.</text>
</comment>
<dbReference type="PANTHER" id="PTHR30363:SF51">
    <property type="entry name" value="HTH-TYPE TRANSCRIPTIONAL REPRESSOR GLCR"/>
    <property type="match status" value="1"/>
</dbReference>
<dbReference type="SMART" id="SM00420">
    <property type="entry name" value="HTH_DEOR"/>
    <property type="match status" value="1"/>
</dbReference>
<proteinExistence type="predicted"/>
<reference evidence="5 6" key="1">
    <citation type="submission" date="2018-08" db="EMBL/GenBank/DDBJ databases">
        <title>Genome Lactobacillus garii FI11369.</title>
        <authorList>
            <person name="Diaz M."/>
            <person name="Narbad A."/>
        </authorList>
    </citation>
    <scope>NUCLEOTIDE SEQUENCE [LARGE SCALE GENOMIC DNA]</scope>
    <source>
        <strain evidence="5 6">FI11369</strain>
    </source>
</reference>
<evidence type="ECO:0000313" key="5">
    <source>
        <dbReference type="EMBL" id="RRK09928.1"/>
    </source>
</evidence>
<feature type="domain" description="HTH deoR-type" evidence="4">
    <location>
        <begin position="3"/>
        <end position="58"/>
    </location>
</feature>
<gene>
    <name evidence="5" type="ORF">D1831_10240</name>
</gene>
<evidence type="ECO:0000256" key="2">
    <source>
        <dbReference type="ARBA" id="ARBA00023125"/>
    </source>
</evidence>
<keyword evidence="2" id="KW-0238">DNA-binding</keyword>
<dbReference type="InterPro" id="IPR037171">
    <property type="entry name" value="NagB/RpiA_transferase-like"/>
</dbReference>
<dbReference type="Pfam" id="PF00455">
    <property type="entry name" value="DeoRC"/>
    <property type="match status" value="1"/>
</dbReference>
<dbReference type="PROSITE" id="PS00894">
    <property type="entry name" value="HTH_DEOR_1"/>
    <property type="match status" value="1"/>
</dbReference>